<sequence length="220" mass="25045">MRQLFTKSQMAQLVCLNAPGYHILDFDPLVNLQELHMTTDEDITSTFPFPSSVVYLKVHTYRQVVGIFPHVKVLKITGESSRVKIRSSTLRELEASAKGVVVDCPQLTRLTLSGVWRNLYLNTPNVVFLELNGFRYNYKKLLLEEKFPLLAHLSLNDYRAQDELYIPQPLKSAKLSLLELKSRTLTADDVSIWCCKPSTPKASRPINPIQHPCCNSIVMI</sequence>
<protein>
    <submittedName>
        <fullName evidence="1">Uncharacterized protein</fullName>
    </submittedName>
</protein>
<dbReference type="Proteomes" id="UP000449547">
    <property type="component" value="Unassembled WGS sequence"/>
</dbReference>
<proteinExistence type="predicted"/>
<dbReference type="SUPFAM" id="SSF52047">
    <property type="entry name" value="RNI-like"/>
    <property type="match status" value="1"/>
</dbReference>
<dbReference type="GeneID" id="54782951"/>
<evidence type="ECO:0000313" key="1">
    <source>
        <dbReference type="EMBL" id="KAA8899458.1"/>
    </source>
</evidence>
<dbReference type="RefSeq" id="XP_034010921.1">
    <property type="nucleotide sequence ID" value="XM_034157159.1"/>
</dbReference>
<dbReference type="AlphaFoldDB" id="A0A642UPU4"/>
<dbReference type="VEuPathDB" id="FungiDB:DIURU_004300"/>
<dbReference type="EMBL" id="SWFT01000123">
    <property type="protein sequence ID" value="KAA8899458.1"/>
    <property type="molecule type" value="Genomic_DNA"/>
</dbReference>
<organism evidence="1 2">
    <name type="scientific">Diutina rugosa</name>
    <name type="common">Yeast</name>
    <name type="synonym">Candida rugosa</name>
    <dbReference type="NCBI Taxonomy" id="5481"/>
    <lineage>
        <taxon>Eukaryota</taxon>
        <taxon>Fungi</taxon>
        <taxon>Dikarya</taxon>
        <taxon>Ascomycota</taxon>
        <taxon>Saccharomycotina</taxon>
        <taxon>Pichiomycetes</taxon>
        <taxon>Debaryomycetaceae</taxon>
        <taxon>Diutina</taxon>
    </lineage>
</organism>
<evidence type="ECO:0000313" key="2">
    <source>
        <dbReference type="Proteomes" id="UP000449547"/>
    </source>
</evidence>
<name>A0A642UPU4_DIURU</name>
<keyword evidence="2" id="KW-1185">Reference proteome</keyword>
<accession>A0A642UPU4</accession>
<gene>
    <name evidence="1" type="ORF">DIURU_004300</name>
</gene>
<reference evidence="1 2" key="1">
    <citation type="submission" date="2019-07" db="EMBL/GenBank/DDBJ databases">
        <title>Genome assembly of two rare yeast pathogens: Diutina rugosa and Trichomonascus ciferrii.</title>
        <authorList>
            <person name="Mixao V."/>
            <person name="Saus E."/>
            <person name="Hansen A."/>
            <person name="Lass-Flor C."/>
            <person name="Gabaldon T."/>
        </authorList>
    </citation>
    <scope>NUCLEOTIDE SEQUENCE [LARGE SCALE GENOMIC DNA]</scope>
    <source>
        <strain evidence="1 2">CBS 613</strain>
    </source>
</reference>
<comment type="caution">
    <text evidence="1">The sequence shown here is derived from an EMBL/GenBank/DDBJ whole genome shotgun (WGS) entry which is preliminary data.</text>
</comment>